<proteinExistence type="predicted"/>
<accession>A0A9W7DF54</accession>
<organism evidence="1 2">
    <name type="scientific">Ambrosiozyma monospora</name>
    <name type="common">Yeast</name>
    <name type="synonym">Endomycopsis monosporus</name>
    <dbReference type="NCBI Taxonomy" id="43982"/>
    <lineage>
        <taxon>Eukaryota</taxon>
        <taxon>Fungi</taxon>
        <taxon>Dikarya</taxon>
        <taxon>Ascomycota</taxon>
        <taxon>Saccharomycotina</taxon>
        <taxon>Pichiomycetes</taxon>
        <taxon>Pichiales</taxon>
        <taxon>Pichiaceae</taxon>
        <taxon>Ambrosiozyma</taxon>
    </lineage>
</organism>
<gene>
    <name evidence="1" type="ORF">Amon01_000281000</name>
</gene>
<dbReference type="EMBL" id="BSXU01001077">
    <property type="protein sequence ID" value="GMG23536.1"/>
    <property type="molecule type" value="Genomic_DNA"/>
</dbReference>
<evidence type="ECO:0000313" key="2">
    <source>
        <dbReference type="Proteomes" id="UP001165063"/>
    </source>
</evidence>
<evidence type="ECO:0000313" key="1">
    <source>
        <dbReference type="EMBL" id="GMG23536.1"/>
    </source>
</evidence>
<reference evidence="1" key="1">
    <citation type="submission" date="2023-04" db="EMBL/GenBank/DDBJ databases">
        <title>Ambrosiozyma monospora NBRC 1965.</title>
        <authorList>
            <person name="Ichikawa N."/>
            <person name="Sato H."/>
            <person name="Tonouchi N."/>
        </authorList>
    </citation>
    <scope>NUCLEOTIDE SEQUENCE</scope>
    <source>
        <strain evidence="1">NBRC 1965</strain>
    </source>
</reference>
<protein>
    <submittedName>
        <fullName evidence="1">Unnamed protein product</fullName>
    </submittedName>
</protein>
<comment type="caution">
    <text evidence="1">The sequence shown here is derived from an EMBL/GenBank/DDBJ whole genome shotgun (WGS) entry which is preliminary data.</text>
</comment>
<sequence length="125" mass="14157">MYFKPPSGSGTDTFKCVWLLKRSLYGLYQKIVADVIDFLSSMFVCYEKFGCSICAFLGVNIDKVQKGYHVNFRDSISKIENENGVKPPLKMIDSPLPKSGLFKSKTRLLKPSEHSVFKSIVDIIH</sequence>
<name>A0A9W7DF54_AMBMO</name>
<dbReference type="Proteomes" id="UP001165063">
    <property type="component" value="Unassembled WGS sequence"/>
</dbReference>
<keyword evidence="2" id="KW-1185">Reference proteome</keyword>
<dbReference type="AlphaFoldDB" id="A0A9W7DF54"/>